<dbReference type="Proteomes" id="UP000823858">
    <property type="component" value="Unassembled WGS sequence"/>
</dbReference>
<evidence type="ECO:0000259" key="2">
    <source>
        <dbReference type="Pfam" id="PF00005"/>
    </source>
</evidence>
<protein>
    <submittedName>
        <fullName evidence="3">ATP-binding cassette domain-containing protein</fullName>
    </submittedName>
</protein>
<comment type="caution">
    <text evidence="3">The sequence shown here is derived from an EMBL/GenBank/DDBJ whole genome shotgun (WGS) entry which is preliminary data.</text>
</comment>
<sequence length="77" mass="7733">MSHTATGTAAVTLTDATVNRPTAGRTSLRIPPVLGPLSVELGTGVVGVVGRNGAGKTTLLRSIAGQVVTDGGDHDRR</sequence>
<dbReference type="GO" id="GO:0016887">
    <property type="term" value="F:ATP hydrolysis activity"/>
    <property type="evidence" value="ECO:0007669"/>
    <property type="project" value="InterPro"/>
</dbReference>
<dbReference type="SUPFAM" id="SSF52540">
    <property type="entry name" value="P-loop containing nucleoside triphosphate hydrolases"/>
    <property type="match status" value="1"/>
</dbReference>
<dbReference type="InterPro" id="IPR003439">
    <property type="entry name" value="ABC_transporter-like_ATP-bd"/>
</dbReference>
<feature type="region of interest" description="Disordered" evidence="1">
    <location>
        <begin position="1"/>
        <end position="26"/>
    </location>
</feature>
<dbReference type="EMBL" id="DWVP01000023">
    <property type="protein sequence ID" value="HJC85953.1"/>
    <property type="molecule type" value="Genomic_DNA"/>
</dbReference>
<reference evidence="3" key="2">
    <citation type="submission" date="2021-04" db="EMBL/GenBank/DDBJ databases">
        <authorList>
            <person name="Gilroy R."/>
        </authorList>
    </citation>
    <scope>NUCLEOTIDE SEQUENCE</scope>
    <source>
        <strain evidence="3">ChiHjej13B12-4958</strain>
    </source>
</reference>
<keyword evidence="3" id="KW-0067">ATP-binding</keyword>
<dbReference type="AlphaFoldDB" id="A0A9D2QEX1"/>
<reference evidence="3" key="1">
    <citation type="journal article" date="2021" name="PeerJ">
        <title>Extensive microbial diversity within the chicken gut microbiome revealed by metagenomics and culture.</title>
        <authorList>
            <person name="Gilroy R."/>
            <person name="Ravi A."/>
            <person name="Getino M."/>
            <person name="Pursley I."/>
            <person name="Horton D.L."/>
            <person name="Alikhan N.F."/>
            <person name="Baker D."/>
            <person name="Gharbi K."/>
            <person name="Hall N."/>
            <person name="Watson M."/>
            <person name="Adriaenssens E.M."/>
            <person name="Foster-Nyarko E."/>
            <person name="Jarju S."/>
            <person name="Secka A."/>
            <person name="Antonio M."/>
            <person name="Oren A."/>
            <person name="Chaudhuri R.R."/>
            <person name="La Ragione R."/>
            <person name="Hildebrand F."/>
            <person name="Pallen M.J."/>
        </authorList>
    </citation>
    <scope>NUCLEOTIDE SEQUENCE</scope>
    <source>
        <strain evidence="3">ChiHjej13B12-4958</strain>
    </source>
</reference>
<evidence type="ECO:0000256" key="1">
    <source>
        <dbReference type="SAM" id="MobiDB-lite"/>
    </source>
</evidence>
<keyword evidence="3" id="KW-0547">Nucleotide-binding</keyword>
<proteinExistence type="predicted"/>
<organism evidence="3 4">
    <name type="scientific">Candidatus Corynebacterium faecigallinarum</name>
    <dbReference type="NCBI Taxonomy" id="2838528"/>
    <lineage>
        <taxon>Bacteria</taxon>
        <taxon>Bacillati</taxon>
        <taxon>Actinomycetota</taxon>
        <taxon>Actinomycetes</taxon>
        <taxon>Mycobacteriales</taxon>
        <taxon>Corynebacteriaceae</taxon>
        <taxon>Corynebacterium</taxon>
    </lineage>
</organism>
<dbReference type="Pfam" id="PF00005">
    <property type="entry name" value="ABC_tran"/>
    <property type="match status" value="1"/>
</dbReference>
<name>A0A9D2QEX1_9CORY</name>
<dbReference type="GO" id="GO:0005524">
    <property type="term" value="F:ATP binding"/>
    <property type="evidence" value="ECO:0007669"/>
    <property type="project" value="UniProtKB-KW"/>
</dbReference>
<dbReference type="InterPro" id="IPR027417">
    <property type="entry name" value="P-loop_NTPase"/>
</dbReference>
<dbReference type="Gene3D" id="3.40.50.300">
    <property type="entry name" value="P-loop containing nucleotide triphosphate hydrolases"/>
    <property type="match status" value="1"/>
</dbReference>
<evidence type="ECO:0000313" key="3">
    <source>
        <dbReference type="EMBL" id="HJC85953.1"/>
    </source>
</evidence>
<feature type="domain" description="ABC transporter" evidence="2">
    <location>
        <begin position="45"/>
        <end position="72"/>
    </location>
</feature>
<gene>
    <name evidence="3" type="ORF">H9751_10515</name>
</gene>
<accession>A0A9D2QEX1</accession>
<feature type="compositionally biased region" description="Polar residues" evidence="1">
    <location>
        <begin position="1"/>
        <end position="20"/>
    </location>
</feature>
<evidence type="ECO:0000313" key="4">
    <source>
        <dbReference type="Proteomes" id="UP000823858"/>
    </source>
</evidence>